<reference evidence="1" key="1">
    <citation type="journal article" date="2015" name="Nature">
        <title>Complex archaea that bridge the gap between prokaryotes and eukaryotes.</title>
        <authorList>
            <person name="Spang A."/>
            <person name="Saw J.H."/>
            <person name="Jorgensen S.L."/>
            <person name="Zaremba-Niedzwiedzka K."/>
            <person name="Martijn J."/>
            <person name="Lind A.E."/>
            <person name="van Eijk R."/>
            <person name="Schleper C."/>
            <person name="Guy L."/>
            <person name="Ettema T.J."/>
        </authorList>
    </citation>
    <scope>NUCLEOTIDE SEQUENCE</scope>
</reference>
<dbReference type="AlphaFoldDB" id="A0A0F9J9L4"/>
<accession>A0A0F9J9L4</accession>
<sequence>MRGELRLLHATFYCPDLNKEVEVSRASMDFNGAVQYEDGSIRSLCVDFACECGKWHEVEVQN</sequence>
<name>A0A0F9J9L4_9ZZZZ</name>
<protein>
    <submittedName>
        <fullName evidence="1">Uncharacterized protein</fullName>
    </submittedName>
</protein>
<comment type="caution">
    <text evidence="1">The sequence shown here is derived from an EMBL/GenBank/DDBJ whole genome shotgun (WGS) entry which is preliminary data.</text>
</comment>
<dbReference type="EMBL" id="LAZR01011984">
    <property type="protein sequence ID" value="KKM49040.1"/>
    <property type="molecule type" value="Genomic_DNA"/>
</dbReference>
<gene>
    <name evidence="1" type="ORF">LCGC14_1557070</name>
</gene>
<evidence type="ECO:0000313" key="1">
    <source>
        <dbReference type="EMBL" id="KKM49040.1"/>
    </source>
</evidence>
<organism evidence="1">
    <name type="scientific">marine sediment metagenome</name>
    <dbReference type="NCBI Taxonomy" id="412755"/>
    <lineage>
        <taxon>unclassified sequences</taxon>
        <taxon>metagenomes</taxon>
        <taxon>ecological metagenomes</taxon>
    </lineage>
</organism>
<proteinExistence type="predicted"/>